<dbReference type="Gene3D" id="3.30.2210.10">
    <property type="entry name" value="Integron cassette protein superfamily"/>
    <property type="match status" value="1"/>
</dbReference>
<proteinExistence type="predicted"/>
<dbReference type="InterPro" id="IPR048474">
    <property type="entry name" value="M1E1E6-like_sf"/>
</dbReference>
<sequence length="109" mass="13053">MKDLKFKVFSRKRESTLTYRINHTSKGWHIAHIAINGDCEPDGTHLFYANFNQDYISYPRNFGNYLEWLWEQVNEGVFDKEETQKKLQELADWVTTCEQSCPEWEGWNV</sequence>
<protein>
    <submittedName>
        <fullName evidence="1">Uncharacterized protein</fullName>
    </submittedName>
</protein>
<name>A0A450ZV28_9GAMM</name>
<evidence type="ECO:0000313" key="1">
    <source>
        <dbReference type="EMBL" id="VFK57659.1"/>
    </source>
</evidence>
<accession>A0A450ZV28</accession>
<gene>
    <name evidence="1" type="ORF">BECKTUN1418D_GA0071000_10677</name>
</gene>
<dbReference type="EMBL" id="CAADFX010000067">
    <property type="protein sequence ID" value="VFK57659.1"/>
    <property type="molecule type" value="Genomic_DNA"/>
</dbReference>
<organism evidence="1">
    <name type="scientific">Candidatus Kentrum sp. TUN</name>
    <dbReference type="NCBI Taxonomy" id="2126343"/>
    <lineage>
        <taxon>Bacteria</taxon>
        <taxon>Pseudomonadati</taxon>
        <taxon>Pseudomonadota</taxon>
        <taxon>Gammaproteobacteria</taxon>
        <taxon>Candidatus Kentrum</taxon>
    </lineage>
</organism>
<dbReference type="AlphaFoldDB" id="A0A450ZV28"/>
<reference evidence="1" key="1">
    <citation type="submission" date="2019-02" db="EMBL/GenBank/DDBJ databases">
        <authorList>
            <person name="Gruber-Vodicka R. H."/>
            <person name="Seah K. B. B."/>
        </authorList>
    </citation>
    <scope>NUCLEOTIDE SEQUENCE</scope>
    <source>
        <strain evidence="1">BECK_BY1</strain>
    </source>
</reference>